<protein>
    <submittedName>
        <fullName evidence="2">Metallo-beta-lactamase superfamily protein</fullName>
    </submittedName>
</protein>
<name>A0A1J5RS36_9ZZZZ</name>
<proteinExistence type="predicted"/>
<dbReference type="PANTHER" id="PTHR13754">
    <property type="entry name" value="METALLO-BETA-LACTAMASE SUPERFAMILY PROTEIN"/>
    <property type="match status" value="1"/>
</dbReference>
<dbReference type="CDD" id="cd07713">
    <property type="entry name" value="DHPS-like_MBL-fold"/>
    <property type="match status" value="1"/>
</dbReference>
<dbReference type="Gene3D" id="3.60.15.10">
    <property type="entry name" value="Ribonuclease Z/Hydroxyacylglutathione hydrolase-like"/>
    <property type="match status" value="1"/>
</dbReference>
<dbReference type="InterPro" id="IPR041712">
    <property type="entry name" value="DHPS-like_MBL-fold"/>
</dbReference>
<evidence type="ECO:0000259" key="1">
    <source>
        <dbReference type="SMART" id="SM00849"/>
    </source>
</evidence>
<dbReference type="PANTHER" id="PTHR13754:SF13">
    <property type="entry name" value="METALLO-BETA-LACTAMASE SUPERFAMILY PROTEIN (AFU_ORTHOLOGUE AFUA_3G07630)"/>
    <property type="match status" value="1"/>
</dbReference>
<accession>A0A1J5RS36</accession>
<feature type="domain" description="Metallo-beta-lactamase" evidence="1">
    <location>
        <begin position="21"/>
        <end position="247"/>
    </location>
</feature>
<dbReference type="InterPro" id="IPR001279">
    <property type="entry name" value="Metallo-B-lactamas"/>
</dbReference>
<evidence type="ECO:0000313" key="2">
    <source>
        <dbReference type="EMBL" id="OIQ98790.1"/>
    </source>
</evidence>
<reference evidence="2" key="1">
    <citation type="submission" date="2016-10" db="EMBL/GenBank/DDBJ databases">
        <title>Sequence of Gallionella enrichment culture.</title>
        <authorList>
            <person name="Poehlein A."/>
            <person name="Muehling M."/>
            <person name="Daniel R."/>
        </authorList>
    </citation>
    <scope>NUCLEOTIDE SEQUENCE</scope>
</reference>
<dbReference type="AlphaFoldDB" id="A0A1J5RS36"/>
<dbReference type="SMART" id="SM00849">
    <property type="entry name" value="Lactamase_B"/>
    <property type="match status" value="1"/>
</dbReference>
<dbReference type="InterPro" id="IPR052926">
    <property type="entry name" value="Metallo-beta-lactamase_dom"/>
</dbReference>
<dbReference type="SUPFAM" id="SSF56281">
    <property type="entry name" value="Metallo-hydrolase/oxidoreductase"/>
    <property type="match status" value="1"/>
</dbReference>
<dbReference type="Pfam" id="PF00753">
    <property type="entry name" value="Lactamase_B"/>
    <property type="match status" value="1"/>
</dbReference>
<dbReference type="GO" id="GO:0016740">
    <property type="term" value="F:transferase activity"/>
    <property type="evidence" value="ECO:0007669"/>
    <property type="project" value="TreeGrafter"/>
</dbReference>
<dbReference type="EMBL" id="MLJW01000114">
    <property type="protein sequence ID" value="OIQ98790.1"/>
    <property type="molecule type" value="Genomic_DNA"/>
</dbReference>
<gene>
    <name evidence="2" type="ORF">GALL_191560</name>
</gene>
<sequence length="277" mass="29986">MTTLRILCENTARGMGVLGEHGLAWWIDTGAHRVLFDAGQGLALDSNARRLGVDLANADAIVLSHGHADHVGGLQQALDAAPGASLLLHPDAVARRFTGSDGGAKGRRLSVDFLESRRFVSGSRRVILTREPTEVVPGLWCTGEIPRTNDFEDVGGPFYLDEELTRPDPILDDQALYFESRDGVVVILGCAHAGVVNTLDHVRMLTRGAPLHAVLGGMHLERADARRLDETFAALRRLGVRRFGPNHCTGIGAVARFWSEFPGRCVQCAAGVRLEFP</sequence>
<dbReference type="InterPro" id="IPR036866">
    <property type="entry name" value="RibonucZ/Hydroxyglut_hydro"/>
</dbReference>
<comment type="caution">
    <text evidence="2">The sequence shown here is derived from an EMBL/GenBank/DDBJ whole genome shotgun (WGS) entry which is preliminary data.</text>
</comment>
<organism evidence="2">
    <name type="scientific">mine drainage metagenome</name>
    <dbReference type="NCBI Taxonomy" id="410659"/>
    <lineage>
        <taxon>unclassified sequences</taxon>
        <taxon>metagenomes</taxon>
        <taxon>ecological metagenomes</taxon>
    </lineage>
</organism>